<accession>A0AAD7T0V8</accession>
<dbReference type="AlphaFoldDB" id="A0AAD7T0V8"/>
<keyword evidence="2" id="KW-1185">Reference proteome</keyword>
<dbReference type="EMBL" id="JAINUG010000019">
    <property type="protein sequence ID" value="KAJ8412352.1"/>
    <property type="molecule type" value="Genomic_DNA"/>
</dbReference>
<sequence length="67" mass="7187">MQCLEVGVGMAPTPVEVSPGGRAETVTMDTAPDEPDEVHFKEIMFWLPGLSFQGLPTGAGRSENVRL</sequence>
<evidence type="ECO:0000313" key="2">
    <source>
        <dbReference type="Proteomes" id="UP001221898"/>
    </source>
</evidence>
<dbReference type="Proteomes" id="UP001221898">
    <property type="component" value="Unassembled WGS sequence"/>
</dbReference>
<reference evidence="1" key="1">
    <citation type="journal article" date="2023" name="Science">
        <title>Genome structures resolve the early diversification of teleost fishes.</title>
        <authorList>
            <person name="Parey E."/>
            <person name="Louis A."/>
            <person name="Montfort J."/>
            <person name="Bouchez O."/>
            <person name="Roques C."/>
            <person name="Iampietro C."/>
            <person name="Lluch J."/>
            <person name="Castinel A."/>
            <person name="Donnadieu C."/>
            <person name="Desvignes T."/>
            <person name="Floi Bucao C."/>
            <person name="Jouanno E."/>
            <person name="Wen M."/>
            <person name="Mejri S."/>
            <person name="Dirks R."/>
            <person name="Jansen H."/>
            <person name="Henkel C."/>
            <person name="Chen W.J."/>
            <person name="Zahm M."/>
            <person name="Cabau C."/>
            <person name="Klopp C."/>
            <person name="Thompson A.W."/>
            <person name="Robinson-Rechavi M."/>
            <person name="Braasch I."/>
            <person name="Lecointre G."/>
            <person name="Bobe J."/>
            <person name="Postlethwait J.H."/>
            <person name="Berthelot C."/>
            <person name="Roest Crollius H."/>
            <person name="Guiguen Y."/>
        </authorList>
    </citation>
    <scope>NUCLEOTIDE SEQUENCE</scope>
    <source>
        <strain evidence="1">NC1722</strain>
    </source>
</reference>
<comment type="caution">
    <text evidence="1">The sequence shown here is derived from an EMBL/GenBank/DDBJ whole genome shotgun (WGS) entry which is preliminary data.</text>
</comment>
<name>A0AAD7T0V8_9TELE</name>
<protein>
    <submittedName>
        <fullName evidence="1">Uncharacterized protein</fullName>
    </submittedName>
</protein>
<organism evidence="1 2">
    <name type="scientific">Aldrovandia affinis</name>
    <dbReference type="NCBI Taxonomy" id="143900"/>
    <lineage>
        <taxon>Eukaryota</taxon>
        <taxon>Metazoa</taxon>
        <taxon>Chordata</taxon>
        <taxon>Craniata</taxon>
        <taxon>Vertebrata</taxon>
        <taxon>Euteleostomi</taxon>
        <taxon>Actinopterygii</taxon>
        <taxon>Neopterygii</taxon>
        <taxon>Teleostei</taxon>
        <taxon>Notacanthiformes</taxon>
        <taxon>Halosauridae</taxon>
        <taxon>Aldrovandia</taxon>
    </lineage>
</organism>
<gene>
    <name evidence="1" type="ORF">AAFF_G00126880</name>
</gene>
<proteinExistence type="predicted"/>
<evidence type="ECO:0000313" key="1">
    <source>
        <dbReference type="EMBL" id="KAJ8412352.1"/>
    </source>
</evidence>